<dbReference type="PROSITE" id="PS00397">
    <property type="entry name" value="RECOMBINASES_1"/>
    <property type="match status" value="1"/>
</dbReference>
<evidence type="ECO:0000256" key="4">
    <source>
        <dbReference type="PIRSR" id="PIRSR606118-50"/>
    </source>
</evidence>
<feature type="domain" description="Recombinase" evidence="9">
    <location>
        <begin position="155"/>
        <end position="297"/>
    </location>
</feature>
<dbReference type="InterPro" id="IPR006118">
    <property type="entry name" value="Recombinase_CS"/>
</dbReference>
<keyword evidence="3" id="KW-0233">DNA recombination</keyword>
<keyword evidence="6" id="KW-0175">Coiled coil</keyword>
<dbReference type="PANTHER" id="PTHR30461:SF23">
    <property type="entry name" value="DNA RECOMBINASE-RELATED"/>
    <property type="match status" value="1"/>
</dbReference>
<dbReference type="Pfam" id="PF00239">
    <property type="entry name" value="Resolvase"/>
    <property type="match status" value="1"/>
</dbReference>
<dbReference type="GO" id="GO:0015074">
    <property type="term" value="P:DNA integration"/>
    <property type="evidence" value="ECO:0007669"/>
    <property type="project" value="UniProtKB-KW"/>
</dbReference>
<dbReference type="Pfam" id="PF07508">
    <property type="entry name" value="Recombinase"/>
    <property type="match status" value="1"/>
</dbReference>
<dbReference type="GO" id="GO:0000150">
    <property type="term" value="F:DNA strand exchange activity"/>
    <property type="evidence" value="ECO:0007669"/>
    <property type="project" value="InterPro"/>
</dbReference>
<dbReference type="Proteomes" id="UP000176376">
    <property type="component" value="Unassembled WGS sequence"/>
</dbReference>
<evidence type="ECO:0000256" key="5">
    <source>
        <dbReference type="PROSITE-ProRule" id="PRU10137"/>
    </source>
</evidence>
<feature type="active site" description="O-(5'-phospho-DNA)-serine intermediate" evidence="4 5">
    <location>
        <position position="10"/>
    </location>
</feature>
<evidence type="ECO:0000256" key="2">
    <source>
        <dbReference type="ARBA" id="ARBA00023125"/>
    </source>
</evidence>
<feature type="domain" description="Resolvase/invertase-type recombinase catalytic" evidence="8">
    <location>
        <begin position="2"/>
        <end position="147"/>
    </location>
</feature>
<dbReference type="PROSITE" id="PS51736">
    <property type="entry name" value="RECOMBINASES_3"/>
    <property type="match status" value="1"/>
</dbReference>
<dbReference type="PANTHER" id="PTHR30461">
    <property type="entry name" value="DNA-INVERTASE FROM LAMBDOID PROPHAGE"/>
    <property type="match status" value="1"/>
</dbReference>
<keyword evidence="1" id="KW-0229">DNA integration</keyword>
<dbReference type="AlphaFoldDB" id="A0A1F7JNN7"/>
<evidence type="ECO:0008006" key="12">
    <source>
        <dbReference type="Google" id="ProtNLM"/>
    </source>
</evidence>
<name>A0A1F7JNN7_9BACT</name>
<gene>
    <name evidence="10" type="ORF">A3J15_02095</name>
</gene>
<dbReference type="PROSITE" id="PS51737">
    <property type="entry name" value="RECOMBINASE_DNA_BIND"/>
    <property type="match status" value="1"/>
</dbReference>
<dbReference type="CDD" id="cd00338">
    <property type="entry name" value="Ser_Recombinase"/>
    <property type="match status" value="1"/>
</dbReference>
<evidence type="ECO:0000259" key="8">
    <source>
        <dbReference type="PROSITE" id="PS51736"/>
    </source>
</evidence>
<dbReference type="InterPro" id="IPR025827">
    <property type="entry name" value="Zn_ribbon_recom_dom"/>
</dbReference>
<dbReference type="SMART" id="SM00857">
    <property type="entry name" value="Resolvase"/>
    <property type="match status" value="1"/>
</dbReference>
<dbReference type="Gene3D" id="3.40.50.1390">
    <property type="entry name" value="Resolvase, N-terminal catalytic domain"/>
    <property type="match status" value="1"/>
</dbReference>
<dbReference type="SUPFAM" id="SSF53041">
    <property type="entry name" value="Resolvase-like"/>
    <property type="match status" value="1"/>
</dbReference>
<dbReference type="InterPro" id="IPR006119">
    <property type="entry name" value="Resolv_N"/>
</dbReference>
<evidence type="ECO:0000259" key="9">
    <source>
        <dbReference type="PROSITE" id="PS51737"/>
    </source>
</evidence>
<dbReference type="GO" id="GO:0003677">
    <property type="term" value="F:DNA binding"/>
    <property type="evidence" value="ECO:0007669"/>
    <property type="project" value="UniProtKB-KW"/>
</dbReference>
<dbReference type="InterPro" id="IPR038109">
    <property type="entry name" value="DNA_bind_recomb_sf"/>
</dbReference>
<feature type="coiled-coil region" evidence="6">
    <location>
        <begin position="427"/>
        <end position="457"/>
    </location>
</feature>
<dbReference type="Pfam" id="PF13408">
    <property type="entry name" value="Zn_ribbon_recom"/>
    <property type="match status" value="1"/>
</dbReference>
<evidence type="ECO:0000313" key="10">
    <source>
        <dbReference type="EMBL" id="OGK57229.1"/>
    </source>
</evidence>
<dbReference type="InterPro" id="IPR036162">
    <property type="entry name" value="Resolvase-like_N_sf"/>
</dbReference>
<sequence length="532" mass="61795">MKAVIYARVSTEKQEEQNTIDSQIKELEIIIQQNGDSLIESFIDNGYSGTILARPALDKLRDGAKNQSFEKIYIHSPDRLSRKYAYQVLILDELKKYSIGVVFKNMKTAETPEDHMLLGMQGVIAEYEKVKIVERTRRGRLYRAKSNHVIGNIPPFGYVCIPKSQSNTGFAQYKINENEAKIVKLVYKWLIEEQLTTYKIVDRLQVQRIKARKGKLWAKSSTHKLLRNETYCGITYYNKHYYIPSNKEQEKGKYNRRENTLLRLRPKEEWIPIEVPAIMDRTTFELAQDQLKQNALMSDRNTKHTYLLKGLIKCGREMGSMHGIPSHGKRYYRCYFKSKLNSPTPCKSSIVHAGRVESIVWDSMLDLFSNPDLIRSQFEKWINKKEQEANNPHASEFQSNNIEQGLLRLKTEENRLLQAFSSGAITIGQLKEQNERILKERKEIEKSQEIMRTLQEKKVVVMPKKKDFIKYASIYKSYLANLDPSKRQILLRKAKLNVTILDRKLNIKGTLPTNPTVELCPQPPPERSSGSR</sequence>
<keyword evidence="2" id="KW-0238">DNA-binding</keyword>
<dbReference type="STRING" id="1802074.A3J15_02095"/>
<organism evidence="10 11">
    <name type="scientific">Candidatus Roizmanbacteria bacterium RIFCSPLOWO2_02_FULL_38_10</name>
    <dbReference type="NCBI Taxonomy" id="1802074"/>
    <lineage>
        <taxon>Bacteria</taxon>
        <taxon>Candidatus Roizmaniibacteriota</taxon>
    </lineage>
</organism>
<dbReference type="Gene3D" id="3.90.1750.20">
    <property type="entry name" value="Putative Large Serine Recombinase, Chain B, Domain 2"/>
    <property type="match status" value="1"/>
</dbReference>
<evidence type="ECO:0000256" key="6">
    <source>
        <dbReference type="SAM" id="Coils"/>
    </source>
</evidence>
<feature type="region of interest" description="Disordered" evidence="7">
    <location>
        <begin position="512"/>
        <end position="532"/>
    </location>
</feature>
<evidence type="ECO:0000313" key="11">
    <source>
        <dbReference type="Proteomes" id="UP000176376"/>
    </source>
</evidence>
<reference evidence="10 11" key="1">
    <citation type="journal article" date="2016" name="Nat. Commun.">
        <title>Thousands of microbial genomes shed light on interconnected biogeochemical processes in an aquifer system.</title>
        <authorList>
            <person name="Anantharaman K."/>
            <person name="Brown C.T."/>
            <person name="Hug L.A."/>
            <person name="Sharon I."/>
            <person name="Castelle C.J."/>
            <person name="Probst A.J."/>
            <person name="Thomas B.C."/>
            <person name="Singh A."/>
            <person name="Wilkins M.J."/>
            <person name="Karaoz U."/>
            <person name="Brodie E.L."/>
            <person name="Williams K.H."/>
            <person name="Hubbard S.S."/>
            <person name="Banfield J.F."/>
        </authorList>
    </citation>
    <scope>NUCLEOTIDE SEQUENCE [LARGE SCALE GENOMIC DNA]</scope>
</reference>
<proteinExistence type="predicted"/>
<protein>
    <recommendedName>
        <fullName evidence="12">Recombinase family protein</fullName>
    </recommendedName>
</protein>
<dbReference type="EMBL" id="MGAY01000009">
    <property type="protein sequence ID" value="OGK57229.1"/>
    <property type="molecule type" value="Genomic_DNA"/>
</dbReference>
<dbReference type="InterPro" id="IPR011109">
    <property type="entry name" value="DNA_bind_recombinase_dom"/>
</dbReference>
<dbReference type="InterPro" id="IPR050639">
    <property type="entry name" value="SSR_resolvase"/>
</dbReference>
<comment type="caution">
    <text evidence="10">The sequence shown here is derived from an EMBL/GenBank/DDBJ whole genome shotgun (WGS) entry which is preliminary data.</text>
</comment>
<evidence type="ECO:0000256" key="7">
    <source>
        <dbReference type="SAM" id="MobiDB-lite"/>
    </source>
</evidence>
<evidence type="ECO:0000256" key="1">
    <source>
        <dbReference type="ARBA" id="ARBA00022908"/>
    </source>
</evidence>
<accession>A0A1F7JNN7</accession>
<evidence type="ECO:0000256" key="3">
    <source>
        <dbReference type="ARBA" id="ARBA00023172"/>
    </source>
</evidence>